<protein>
    <recommendedName>
        <fullName evidence="4">Secreted protein</fullName>
    </recommendedName>
</protein>
<organism evidence="3">
    <name type="scientific">Ixodes ricinus</name>
    <name type="common">Common tick</name>
    <name type="synonym">Acarus ricinus</name>
    <dbReference type="NCBI Taxonomy" id="34613"/>
    <lineage>
        <taxon>Eukaryota</taxon>
        <taxon>Metazoa</taxon>
        <taxon>Ecdysozoa</taxon>
        <taxon>Arthropoda</taxon>
        <taxon>Chelicerata</taxon>
        <taxon>Arachnida</taxon>
        <taxon>Acari</taxon>
        <taxon>Parasitiformes</taxon>
        <taxon>Ixodida</taxon>
        <taxon>Ixodoidea</taxon>
        <taxon>Ixodidae</taxon>
        <taxon>Ixodinae</taxon>
        <taxon>Ixodes</taxon>
    </lineage>
</organism>
<accession>A0A6B0V0R6</accession>
<evidence type="ECO:0008006" key="4">
    <source>
        <dbReference type="Google" id="ProtNLM"/>
    </source>
</evidence>
<dbReference type="EMBL" id="GIFC01013664">
    <property type="protein sequence ID" value="MXU95747.1"/>
    <property type="molecule type" value="Transcribed_RNA"/>
</dbReference>
<sequence>MSSFFVLVGVVQLLRLFRCVPTAGRLNRVGGGWRRVVFLQFTMHISCPSTDPCDVSVLFDVQLVPVHKPETLFCFFLFFLFLSVICLDTFIYDAFVRVILGCGVRRVSLICHAIRCQPLGCLGRIVKRGNMRGLQISEMYDSREIEQEICLYLVFNSTPAGNKGIACVVFLKRKPNKRVSKVVRGASVGNLGLD</sequence>
<evidence type="ECO:0000256" key="1">
    <source>
        <dbReference type="SAM" id="Phobius"/>
    </source>
</evidence>
<reference evidence="3" key="1">
    <citation type="submission" date="2019-12" db="EMBL/GenBank/DDBJ databases">
        <title>An insight into the sialome of adult female Ixodes ricinus ticks feeding for 6 days.</title>
        <authorList>
            <person name="Perner J."/>
            <person name="Ribeiro J.M.C."/>
        </authorList>
    </citation>
    <scope>NUCLEOTIDE SEQUENCE</scope>
    <source>
        <strain evidence="3">Semi-engorged</strain>
        <tissue evidence="3">Salivary glands</tissue>
    </source>
</reference>
<feature type="signal peptide" evidence="2">
    <location>
        <begin position="1"/>
        <end position="19"/>
    </location>
</feature>
<feature type="chain" id="PRO_5025478011" description="Secreted protein" evidence="2">
    <location>
        <begin position="20"/>
        <end position="194"/>
    </location>
</feature>
<keyword evidence="1" id="KW-1133">Transmembrane helix</keyword>
<proteinExistence type="predicted"/>
<evidence type="ECO:0000256" key="2">
    <source>
        <dbReference type="SAM" id="SignalP"/>
    </source>
</evidence>
<evidence type="ECO:0000313" key="3">
    <source>
        <dbReference type="EMBL" id="MXU95747.1"/>
    </source>
</evidence>
<dbReference type="AlphaFoldDB" id="A0A6B0V0R6"/>
<name>A0A6B0V0R6_IXORI</name>
<feature type="transmembrane region" description="Helical" evidence="1">
    <location>
        <begin position="75"/>
        <end position="96"/>
    </location>
</feature>
<keyword evidence="1" id="KW-0472">Membrane</keyword>
<keyword evidence="1" id="KW-0812">Transmembrane</keyword>
<keyword evidence="2" id="KW-0732">Signal</keyword>